<dbReference type="NCBIfam" id="NF038032">
    <property type="entry name" value="CehA_McbA_metalo"/>
    <property type="match status" value="1"/>
</dbReference>
<comment type="caution">
    <text evidence="3">The sequence shown here is derived from an EMBL/GenBank/DDBJ whole genome shotgun (WGS) entry which is preliminary data.</text>
</comment>
<feature type="chain" id="PRO_5015499354" description="Polymerase/histidinol phosphatase N-terminal domain-containing protein" evidence="2">
    <location>
        <begin position="21"/>
        <end position="573"/>
    </location>
</feature>
<feature type="region of interest" description="Disordered" evidence="1">
    <location>
        <begin position="21"/>
        <end position="40"/>
    </location>
</feature>
<feature type="compositionally biased region" description="Low complexity" evidence="1">
    <location>
        <begin position="21"/>
        <end position="32"/>
    </location>
</feature>
<keyword evidence="4" id="KW-1185">Reference proteome</keyword>
<dbReference type="PROSITE" id="PS51257">
    <property type="entry name" value="PROKAR_LIPOPROTEIN"/>
    <property type="match status" value="1"/>
</dbReference>
<sequence>MKISHSFIVALSTVMLSACGSSTSPDGESSSGPVPTPPTDAALCAPGQPALEFTGSIGSSDAKTYRMLPFKVASGTGRVEVSYGWTDKPGLPSTPLTSTTLDLGLWDQNGYRSNAGFRGWSGSRQGRIDQEQNPVFVEAGSADRGYLPGKIEAGVWYADLGVGASSPQGADWVVKVECKVGGGTTPANDPVDTKHVARSGPGWYSGDFHMHAYHSNPNAPDWDGFIEQARAAKLDFLMVTEYVTTQHWRTLGAVQRANPDLLIYPGREIITYYGHVMGHGETPHVSEYRHGFENIKIGDIQKAIKADGALFQINHPTSFPPPLFSNFCRGCYFELGDQIDWDQVDTMEILNGPLLTTADDLGVPLSDPKIENPFMTTALALWDQQLSAGHKITGVSGSDSKGVDALDQRERKGYGSSATVVYASELSRAAIKAAVKAGHAYVKTRGVTASPSLQFEATTSDGQHAIFGDTLKVAANGTVKLRTTVTGGMGQLLSYYRNGELQLGVTLPIALPLPNGLPVPTLTVPITSDPFVHEIVVGRNTLNEGPLGTFWRVETRNLQTRTTIGNPIFLKAP</sequence>
<dbReference type="SUPFAM" id="SSF89550">
    <property type="entry name" value="PHP domain-like"/>
    <property type="match status" value="1"/>
</dbReference>
<dbReference type="AlphaFoldDB" id="A0A2T5MB56"/>
<dbReference type="EMBL" id="QANS01000010">
    <property type="protein sequence ID" value="PTU28224.1"/>
    <property type="molecule type" value="Genomic_DNA"/>
</dbReference>
<dbReference type="RefSeq" id="WP_107941805.1">
    <property type="nucleotide sequence ID" value="NZ_QANS01000010.1"/>
</dbReference>
<dbReference type="InterPro" id="IPR016195">
    <property type="entry name" value="Pol/histidinol_Pase-like"/>
</dbReference>
<gene>
    <name evidence="3" type="ORF">CJD38_17900</name>
</gene>
<protein>
    <recommendedName>
        <fullName evidence="5">Polymerase/histidinol phosphatase N-terminal domain-containing protein</fullName>
    </recommendedName>
</protein>
<accession>A0A2T5MB56</accession>
<keyword evidence="2" id="KW-0732">Signal</keyword>
<proteinExistence type="predicted"/>
<evidence type="ECO:0000313" key="3">
    <source>
        <dbReference type="EMBL" id="PTU28224.1"/>
    </source>
</evidence>
<feature type="signal peptide" evidence="2">
    <location>
        <begin position="1"/>
        <end position="20"/>
    </location>
</feature>
<name>A0A2T5MB56_9GAMM</name>
<organism evidence="3 4">
    <name type="scientific">Stenotrophobium rhamnosiphilum</name>
    <dbReference type="NCBI Taxonomy" id="2029166"/>
    <lineage>
        <taxon>Bacteria</taxon>
        <taxon>Pseudomonadati</taxon>
        <taxon>Pseudomonadota</taxon>
        <taxon>Gammaproteobacteria</taxon>
        <taxon>Nevskiales</taxon>
        <taxon>Nevskiaceae</taxon>
        <taxon>Stenotrophobium</taxon>
    </lineage>
</organism>
<dbReference type="Gene3D" id="3.20.20.140">
    <property type="entry name" value="Metal-dependent hydrolases"/>
    <property type="match status" value="1"/>
</dbReference>
<evidence type="ECO:0008006" key="5">
    <source>
        <dbReference type="Google" id="ProtNLM"/>
    </source>
</evidence>
<evidence type="ECO:0000313" key="4">
    <source>
        <dbReference type="Proteomes" id="UP000244248"/>
    </source>
</evidence>
<reference evidence="3 4" key="1">
    <citation type="submission" date="2018-04" db="EMBL/GenBank/DDBJ databases">
        <title>Novel species isolated from glacier.</title>
        <authorList>
            <person name="Liu Q."/>
            <person name="Xin Y.-H."/>
        </authorList>
    </citation>
    <scope>NUCLEOTIDE SEQUENCE [LARGE SCALE GENOMIC DNA]</scope>
    <source>
        <strain evidence="3 4">GT1R17</strain>
    </source>
</reference>
<evidence type="ECO:0000256" key="1">
    <source>
        <dbReference type="SAM" id="MobiDB-lite"/>
    </source>
</evidence>
<dbReference type="OrthoDB" id="9804333at2"/>
<dbReference type="Proteomes" id="UP000244248">
    <property type="component" value="Unassembled WGS sequence"/>
</dbReference>
<evidence type="ECO:0000256" key="2">
    <source>
        <dbReference type="SAM" id="SignalP"/>
    </source>
</evidence>